<dbReference type="EMBL" id="CM003605">
    <property type="protein sequence ID" value="KYP71698.1"/>
    <property type="molecule type" value="Genomic_DNA"/>
</dbReference>
<dbReference type="Proteomes" id="UP000075243">
    <property type="component" value="Chromosome 3"/>
</dbReference>
<dbReference type="GO" id="GO:0003824">
    <property type="term" value="F:catalytic activity"/>
    <property type="evidence" value="ECO:0007669"/>
    <property type="project" value="InterPro"/>
</dbReference>
<organism evidence="2 3">
    <name type="scientific">Cajanus cajan</name>
    <name type="common">Pigeon pea</name>
    <name type="synonym">Cajanus indicus</name>
    <dbReference type="NCBI Taxonomy" id="3821"/>
    <lineage>
        <taxon>Eukaryota</taxon>
        <taxon>Viridiplantae</taxon>
        <taxon>Streptophyta</taxon>
        <taxon>Embryophyta</taxon>
        <taxon>Tracheophyta</taxon>
        <taxon>Spermatophyta</taxon>
        <taxon>Magnoliopsida</taxon>
        <taxon>eudicotyledons</taxon>
        <taxon>Gunneridae</taxon>
        <taxon>Pentapetalae</taxon>
        <taxon>rosids</taxon>
        <taxon>fabids</taxon>
        <taxon>Fabales</taxon>
        <taxon>Fabaceae</taxon>
        <taxon>Papilionoideae</taxon>
        <taxon>50 kb inversion clade</taxon>
        <taxon>NPAAA clade</taxon>
        <taxon>indigoferoid/millettioid clade</taxon>
        <taxon>Phaseoleae</taxon>
        <taxon>Cajanus</taxon>
    </lineage>
</organism>
<evidence type="ECO:0000259" key="1">
    <source>
        <dbReference type="Pfam" id="PF03372"/>
    </source>
</evidence>
<feature type="domain" description="Endonuclease/exonuclease/phosphatase" evidence="1">
    <location>
        <begin position="2"/>
        <end position="88"/>
    </location>
</feature>
<dbReference type="SUPFAM" id="SSF56219">
    <property type="entry name" value="DNase I-like"/>
    <property type="match status" value="1"/>
</dbReference>
<protein>
    <recommendedName>
        <fullName evidence="1">Endonuclease/exonuclease/phosphatase domain-containing protein</fullName>
    </recommendedName>
</protein>
<keyword evidence="3" id="KW-1185">Reference proteome</keyword>
<dbReference type="Pfam" id="PF03372">
    <property type="entry name" value="Exo_endo_phos"/>
    <property type="match status" value="1"/>
</dbReference>
<evidence type="ECO:0000313" key="3">
    <source>
        <dbReference type="Proteomes" id="UP000075243"/>
    </source>
</evidence>
<dbReference type="InterPro" id="IPR005135">
    <property type="entry name" value="Endo/exonuclease/phosphatase"/>
</dbReference>
<dbReference type="AlphaFoldDB" id="A0A151TXF7"/>
<gene>
    <name evidence="2" type="ORF">KK1_010967</name>
</gene>
<dbReference type="PANTHER" id="PTHR33710">
    <property type="entry name" value="BNAC02G09200D PROTEIN"/>
    <property type="match status" value="1"/>
</dbReference>
<dbReference type="PANTHER" id="PTHR33710:SF77">
    <property type="entry name" value="DNASE I-LIKE SUPERFAMILY PROTEIN"/>
    <property type="match status" value="1"/>
</dbReference>
<accession>A0A151TXF7</accession>
<dbReference type="OMA" id="VEGNAMW"/>
<dbReference type="Gene3D" id="3.60.10.10">
    <property type="entry name" value="Endonuclease/exonuclease/phosphatase"/>
    <property type="match status" value="1"/>
</dbReference>
<dbReference type="Gramene" id="C.cajan_10658.t">
    <property type="protein sequence ID" value="C.cajan_10658.t.cds1"/>
    <property type="gene ID" value="C.cajan_10658"/>
</dbReference>
<reference evidence="2 3" key="1">
    <citation type="journal article" date="2012" name="Nat. Biotechnol.">
        <title>Draft genome sequence of pigeonpea (Cajanus cajan), an orphan legume crop of resource-poor farmers.</title>
        <authorList>
            <person name="Varshney R.K."/>
            <person name="Chen W."/>
            <person name="Li Y."/>
            <person name="Bharti A.K."/>
            <person name="Saxena R.K."/>
            <person name="Schlueter J.A."/>
            <person name="Donoghue M.T."/>
            <person name="Azam S."/>
            <person name="Fan G."/>
            <person name="Whaley A.M."/>
            <person name="Farmer A.D."/>
            <person name="Sheridan J."/>
            <person name="Iwata A."/>
            <person name="Tuteja R."/>
            <person name="Penmetsa R.V."/>
            <person name="Wu W."/>
            <person name="Upadhyaya H.D."/>
            <person name="Yang S.P."/>
            <person name="Shah T."/>
            <person name="Saxena K.B."/>
            <person name="Michael T."/>
            <person name="McCombie W.R."/>
            <person name="Yang B."/>
            <person name="Zhang G."/>
            <person name="Yang H."/>
            <person name="Wang J."/>
            <person name="Spillane C."/>
            <person name="Cook D.R."/>
            <person name="May G.D."/>
            <person name="Xu X."/>
            <person name="Jackson S.A."/>
        </authorList>
    </citation>
    <scope>NUCLEOTIDE SEQUENCE [LARGE SCALE GENOMIC DNA]</scope>
    <source>
        <strain evidence="3">cv. Asha</strain>
    </source>
</reference>
<dbReference type="InterPro" id="IPR036691">
    <property type="entry name" value="Endo/exonu/phosph_ase_sf"/>
</dbReference>
<proteinExistence type="predicted"/>
<sequence>MLMGDFNAVLFNHERSRGRGTSVLRGDNAFRNCINQCQLVDLGFNGAPFTWRRGNLFERLDRALASYDWRVLFPEALISYFNPLKSDHCPILLRLRPDQPMRHSRRPFRFEAAWLTHEDFPNIIQNGWNAKDNWIQRIGHTKKILMDWNKSSFGNVFYAKQRLLRRLNGIARELFLGPNHFFGETLVQAMV</sequence>
<evidence type="ECO:0000313" key="2">
    <source>
        <dbReference type="EMBL" id="KYP71698.1"/>
    </source>
</evidence>
<name>A0A151TXF7_CAJCA</name>